<dbReference type="SUPFAM" id="SSF69118">
    <property type="entry name" value="AhpD-like"/>
    <property type="match status" value="1"/>
</dbReference>
<reference evidence="3" key="1">
    <citation type="submission" date="2023-07" db="EMBL/GenBank/DDBJ databases">
        <title>30 novel species of actinomycetes from the DSMZ collection.</title>
        <authorList>
            <person name="Nouioui I."/>
        </authorList>
    </citation>
    <scope>NUCLEOTIDE SEQUENCE [LARGE SCALE GENOMIC DNA]</scope>
    <source>
        <strain evidence="3">DSM 44917</strain>
    </source>
</reference>
<dbReference type="InterPro" id="IPR029032">
    <property type="entry name" value="AhpD-like"/>
</dbReference>
<dbReference type="Pfam" id="PF02627">
    <property type="entry name" value="CMD"/>
    <property type="match status" value="1"/>
</dbReference>
<sequence length="193" mass="20470">MSAERLPRLTPADLDDEQRALRRSITSGPRAAGPQQFALQDAGGALNGPFGVMLHAPALGGPLQALGAAVRYRTRMSDRVREIAILAVAAATDCAFERYAHERVGRAAGLTDPELAALRAGTFTSADPAETAAYALCRRLLRDDRPWGDADYAAAEDGLGRAGVLELTVLVGYYRTLAQLMNVFAIGAPGPEH</sequence>
<feature type="domain" description="Carboxymuconolactone decarboxylase-like" evidence="1">
    <location>
        <begin position="63"/>
        <end position="136"/>
    </location>
</feature>
<dbReference type="PANTHER" id="PTHR34846:SF11">
    <property type="entry name" value="4-CARBOXYMUCONOLACTONE DECARBOXYLASE FAMILY PROTEIN (AFU_ORTHOLOGUE AFUA_6G11590)"/>
    <property type="match status" value="1"/>
</dbReference>
<dbReference type="Gene3D" id="1.20.1290.10">
    <property type="entry name" value="AhpD-like"/>
    <property type="match status" value="1"/>
</dbReference>
<dbReference type="RefSeq" id="WP_311630483.1">
    <property type="nucleotide sequence ID" value="NZ_JAVREN010000012.1"/>
</dbReference>
<dbReference type="EMBL" id="JAVREN010000012">
    <property type="protein sequence ID" value="MDT0307535.1"/>
    <property type="molecule type" value="Genomic_DNA"/>
</dbReference>
<dbReference type="InterPro" id="IPR003779">
    <property type="entry name" value="CMD-like"/>
</dbReference>
<comment type="caution">
    <text evidence="2">The sequence shown here is derived from an EMBL/GenBank/DDBJ whole genome shotgun (WGS) entry which is preliminary data.</text>
</comment>
<dbReference type="PANTHER" id="PTHR34846">
    <property type="entry name" value="4-CARBOXYMUCONOLACTONE DECARBOXYLASE FAMILY PROTEIN (AFU_ORTHOLOGUE AFUA_6G11590)"/>
    <property type="match status" value="1"/>
</dbReference>
<gene>
    <name evidence="2" type="ORF">RM780_11245</name>
</gene>
<evidence type="ECO:0000313" key="3">
    <source>
        <dbReference type="Proteomes" id="UP001183388"/>
    </source>
</evidence>
<proteinExistence type="predicted"/>
<protein>
    <submittedName>
        <fullName evidence="2">Carboxymuconolactone decarboxylase family protein</fullName>
    </submittedName>
</protein>
<keyword evidence="3" id="KW-1185">Reference proteome</keyword>
<dbReference type="Proteomes" id="UP001183388">
    <property type="component" value="Unassembled WGS sequence"/>
</dbReference>
<evidence type="ECO:0000259" key="1">
    <source>
        <dbReference type="Pfam" id="PF02627"/>
    </source>
</evidence>
<name>A0ABU2L7J0_9ACTN</name>
<organism evidence="2 3">
    <name type="scientific">Streptomyces boetiae</name>
    <dbReference type="NCBI Taxonomy" id="3075541"/>
    <lineage>
        <taxon>Bacteria</taxon>
        <taxon>Bacillati</taxon>
        <taxon>Actinomycetota</taxon>
        <taxon>Actinomycetes</taxon>
        <taxon>Kitasatosporales</taxon>
        <taxon>Streptomycetaceae</taxon>
        <taxon>Streptomyces</taxon>
    </lineage>
</organism>
<accession>A0ABU2L7J0</accession>
<evidence type="ECO:0000313" key="2">
    <source>
        <dbReference type="EMBL" id="MDT0307535.1"/>
    </source>
</evidence>